<feature type="region of interest" description="Disordered" evidence="1">
    <location>
        <begin position="110"/>
        <end position="170"/>
    </location>
</feature>
<organism evidence="2 3">
    <name type="scientific">Mucuna pruriens</name>
    <name type="common">Velvet bean</name>
    <name type="synonym">Dolichos pruriens</name>
    <dbReference type="NCBI Taxonomy" id="157652"/>
    <lineage>
        <taxon>Eukaryota</taxon>
        <taxon>Viridiplantae</taxon>
        <taxon>Streptophyta</taxon>
        <taxon>Embryophyta</taxon>
        <taxon>Tracheophyta</taxon>
        <taxon>Spermatophyta</taxon>
        <taxon>Magnoliopsida</taxon>
        <taxon>eudicotyledons</taxon>
        <taxon>Gunneridae</taxon>
        <taxon>Pentapetalae</taxon>
        <taxon>rosids</taxon>
        <taxon>fabids</taxon>
        <taxon>Fabales</taxon>
        <taxon>Fabaceae</taxon>
        <taxon>Papilionoideae</taxon>
        <taxon>50 kb inversion clade</taxon>
        <taxon>NPAAA clade</taxon>
        <taxon>indigoferoid/millettioid clade</taxon>
        <taxon>Phaseoleae</taxon>
        <taxon>Mucuna</taxon>
    </lineage>
</organism>
<dbReference type="EMBL" id="QJKJ01006950">
    <property type="protein sequence ID" value="RDX84793.1"/>
    <property type="molecule type" value="Genomic_DNA"/>
</dbReference>
<evidence type="ECO:0000313" key="2">
    <source>
        <dbReference type="EMBL" id="RDX84793.1"/>
    </source>
</evidence>
<comment type="caution">
    <text evidence="2">The sequence shown here is derived from an EMBL/GenBank/DDBJ whole genome shotgun (WGS) entry which is preliminary data.</text>
</comment>
<evidence type="ECO:0000313" key="3">
    <source>
        <dbReference type="Proteomes" id="UP000257109"/>
    </source>
</evidence>
<dbReference type="AlphaFoldDB" id="A0A371G356"/>
<dbReference type="Proteomes" id="UP000257109">
    <property type="component" value="Unassembled WGS sequence"/>
</dbReference>
<keyword evidence="3" id="KW-1185">Reference proteome</keyword>
<gene>
    <name evidence="2" type="ORF">CR513_34101</name>
</gene>
<accession>A0A371G356</accession>
<reference evidence="2" key="1">
    <citation type="submission" date="2018-05" db="EMBL/GenBank/DDBJ databases">
        <title>Draft genome of Mucuna pruriens seed.</title>
        <authorList>
            <person name="Nnadi N.E."/>
            <person name="Vos R."/>
            <person name="Hasami M.H."/>
            <person name="Devisetty U.K."/>
            <person name="Aguiy J.C."/>
        </authorList>
    </citation>
    <scope>NUCLEOTIDE SEQUENCE [LARGE SCALE GENOMIC DNA]</scope>
    <source>
        <strain evidence="2">JCA_2017</strain>
    </source>
</reference>
<feature type="compositionally biased region" description="Basic and acidic residues" evidence="1">
    <location>
        <begin position="132"/>
        <end position="143"/>
    </location>
</feature>
<evidence type="ECO:0000256" key="1">
    <source>
        <dbReference type="SAM" id="MobiDB-lite"/>
    </source>
</evidence>
<feature type="non-terminal residue" evidence="2">
    <location>
        <position position="1"/>
    </location>
</feature>
<feature type="compositionally biased region" description="Basic and acidic residues" evidence="1">
    <location>
        <begin position="111"/>
        <end position="123"/>
    </location>
</feature>
<name>A0A371G356_MUCPR</name>
<proteinExistence type="predicted"/>
<sequence>MERKGGCDHQVRRILERPPHGYLGSHQLQSRINTYTGRVPHGLASVRRSYYALCYPRLRSAKRRVLKENLACLEKHCQKRTQMGTAELWGLIQLQFLAPTQNKMHPFDLQTLDRSRDPGKIPERAGVGPSSGRERRANDDLARLRVKGSGSPKPTLPTPRADNPAISGRG</sequence>
<protein>
    <submittedName>
        <fullName evidence="2">Uncharacterized protein</fullName>
    </submittedName>
</protein>